<feature type="compositionally biased region" description="Basic and acidic residues" evidence="1">
    <location>
        <begin position="141"/>
        <end position="151"/>
    </location>
</feature>
<sequence>MITSLRIKNFKCFANAAFTLRPLTVLTGLNGAGKSTVLQSLLLARQAASPVDRTVRLNGPYGLALGEAQELLHPAAEHQEFDFRLHGDGERPDAIWEYRFGIPHERALHLSVDDAPDQPPPGLDRPGSGFTYLRRTPRPPRPAERLGRAAR</sequence>
<accession>A0ABU2S3Q0</accession>
<organism evidence="3 4">
    <name type="scientific">Streptomyces johnsoniae</name>
    <dbReference type="NCBI Taxonomy" id="3075532"/>
    <lineage>
        <taxon>Bacteria</taxon>
        <taxon>Bacillati</taxon>
        <taxon>Actinomycetota</taxon>
        <taxon>Actinomycetes</taxon>
        <taxon>Kitasatosporales</taxon>
        <taxon>Streptomycetaceae</taxon>
        <taxon>Streptomyces</taxon>
    </lineage>
</organism>
<protein>
    <submittedName>
        <fullName evidence="3">AAA family ATPase</fullName>
    </submittedName>
</protein>
<dbReference type="Proteomes" id="UP001183615">
    <property type="component" value="Unassembled WGS sequence"/>
</dbReference>
<dbReference type="SUPFAM" id="SSF52540">
    <property type="entry name" value="P-loop containing nucleoside triphosphate hydrolases"/>
    <property type="match status" value="1"/>
</dbReference>
<comment type="caution">
    <text evidence="3">The sequence shown here is derived from an EMBL/GenBank/DDBJ whole genome shotgun (WGS) entry which is preliminary data.</text>
</comment>
<name>A0ABU2S3Q0_9ACTN</name>
<evidence type="ECO:0000313" key="4">
    <source>
        <dbReference type="Proteomes" id="UP001183615"/>
    </source>
</evidence>
<feature type="domain" description="Endonuclease GajA/Old nuclease/RecF-like AAA" evidence="2">
    <location>
        <begin position="1"/>
        <end position="42"/>
    </location>
</feature>
<dbReference type="InterPro" id="IPR027417">
    <property type="entry name" value="P-loop_NTPase"/>
</dbReference>
<dbReference type="EMBL" id="JAVREV010000006">
    <property type="protein sequence ID" value="MDT0443590.1"/>
    <property type="molecule type" value="Genomic_DNA"/>
</dbReference>
<reference evidence="4" key="1">
    <citation type="submission" date="2023-07" db="EMBL/GenBank/DDBJ databases">
        <title>30 novel species of actinomycetes from the DSMZ collection.</title>
        <authorList>
            <person name="Nouioui I."/>
        </authorList>
    </citation>
    <scope>NUCLEOTIDE SEQUENCE [LARGE SCALE GENOMIC DNA]</scope>
    <source>
        <strain evidence="4">DSM 41886</strain>
    </source>
</reference>
<gene>
    <name evidence="3" type="ORF">RM779_13465</name>
</gene>
<dbReference type="Pfam" id="PF13175">
    <property type="entry name" value="AAA_15"/>
    <property type="match status" value="1"/>
</dbReference>
<keyword evidence="4" id="KW-1185">Reference proteome</keyword>
<proteinExistence type="predicted"/>
<dbReference type="RefSeq" id="WP_311617908.1">
    <property type="nucleotide sequence ID" value="NZ_JAVREV010000006.1"/>
</dbReference>
<evidence type="ECO:0000259" key="2">
    <source>
        <dbReference type="Pfam" id="PF13175"/>
    </source>
</evidence>
<evidence type="ECO:0000256" key="1">
    <source>
        <dbReference type="SAM" id="MobiDB-lite"/>
    </source>
</evidence>
<dbReference type="Gene3D" id="3.40.50.300">
    <property type="entry name" value="P-loop containing nucleotide triphosphate hydrolases"/>
    <property type="match status" value="1"/>
</dbReference>
<feature type="region of interest" description="Disordered" evidence="1">
    <location>
        <begin position="111"/>
        <end position="151"/>
    </location>
</feature>
<dbReference type="InterPro" id="IPR041685">
    <property type="entry name" value="AAA_GajA/Old/RecF-like"/>
</dbReference>
<evidence type="ECO:0000313" key="3">
    <source>
        <dbReference type="EMBL" id="MDT0443590.1"/>
    </source>
</evidence>